<protein>
    <submittedName>
        <fullName evidence="6">Hca operon transcriptional activator HcaR</fullName>
    </submittedName>
</protein>
<proteinExistence type="inferred from homology"/>
<sequence>MDRRRLTSFIALGEELHFDRAARRCRVTQPAMSQQLRQLEEQLGAKLLYRTKRSVSLTRAGEAFLTEARRIVGQMDRAAELARRIEHGEIGEIVVGVTAPALYIVFPEIVAEFARLQPQVRLVPREMTTFEQEEALREGEIQVGILHPPLVDEALVCREIARTPFDLVLSHRNPLAGKEDLALADLSRERFILFPRRIGPRLYDGILTMCGEAGFSPEAVTEAFPAQSIVALAACDLGVGFIASDVQHFRRPMAVYRRLTGPAPSLTLGVAFRAGDPSPLTAALAHAAAAAGAGVR</sequence>
<dbReference type="CDD" id="cd08414">
    <property type="entry name" value="PBP2_LTTR_aromatics_like"/>
    <property type="match status" value="1"/>
</dbReference>
<evidence type="ECO:0000256" key="4">
    <source>
        <dbReference type="ARBA" id="ARBA00023163"/>
    </source>
</evidence>
<dbReference type="SUPFAM" id="SSF46785">
    <property type="entry name" value="Winged helix' DNA-binding domain"/>
    <property type="match status" value="1"/>
</dbReference>
<dbReference type="InterPro" id="IPR036390">
    <property type="entry name" value="WH_DNA-bd_sf"/>
</dbReference>
<dbReference type="RefSeq" id="WP_128562191.1">
    <property type="nucleotide sequence ID" value="NZ_BPQH01000008.1"/>
</dbReference>
<dbReference type="InterPro" id="IPR005119">
    <property type="entry name" value="LysR_subst-bd"/>
</dbReference>
<keyword evidence="4" id="KW-0804">Transcription</keyword>
<dbReference type="PROSITE" id="PS50931">
    <property type="entry name" value="HTH_LYSR"/>
    <property type="match status" value="1"/>
</dbReference>
<comment type="caution">
    <text evidence="6">The sequence shown here is derived from an EMBL/GenBank/DDBJ whole genome shotgun (WGS) entry which is preliminary data.</text>
</comment>
<name>A0ABQ4QXN6_9HYPH</name>
<organism evidence="6 7">
    <name type="scientific">Methylobacterium crusticola</name>
    <dbReference type="NCBI Taxonomy" id="1697972"/>
    <lineage>
        <taxon>Bacteria</taxon>
        <taxon>Pseudomonadati</taxon>
        <taxon>Pseudomonadota</taxon>
        <taxon>Alphaproteobacteria</taxon>
        <taxon>Hyphomicrobiales</taxon>
        <taxon>Methylobacteriaceae</taxon>
        <taxon>Methylobacterium</taxon>
    </lineage>
</organism>
<keyword evidence="3" id="KW-0238">DNA-binding</keyword>
<dbReference type="Gene3D" id="3.40.190.10">
    <property type="entry name" value="Periplasmic binding protein-like II"/>
    <property type="match status" value="2"/>
</dbReference>
<comment type="similarity">
    <text evidence="1">Belongs to the LysR transcriptional regulatory family.</text>
</comment>
<reference evidence="6" key="2">
    <citation type="submission" date="2021-08" db="EMBL/GenBank/DDBJ databases">
        <authorList>
            <person name="Tani A."/>
            <person name="Ola A."/>
            <person name="Ogura Y."/>
            <person name="Katsura K."/>
            <person name="Hayashi T."/>
        </authorList>
    </citation>
    <scope>NUCLEOTIDE SEQUENCE</scope>
    <source>
        <strain evidence="6">KCTC 52305</strain>
    </source>
</reference>
<feature type="domain" description="HTH lysR-type" evidence="5">
    <location>
        <begin position="1"/>
        <end position="58"/>
    </location>
</feature>
<dbReference type="InterPro" id="IPR036388">
    <property type="entry name" value="WH-like_DNA-bd_sf"/>
</dbReference>
<keyword evidence="7" id="KW-1185">Reference proteome</keyword>
<reference evidence="6" key="1">
    <citation type="journal article" date="2021" name="Front. Microbiol.">
        <title>Comprehensive Comparative Genomics and Phenotyping of Methylobacterium Species.</title>
        <authorList>
            <person name="Alessa O."/>
            <person name="Ogura Y."/>
            <person name="Fujitani Y."/>
            <person name="Takami H."/>
            <person name="Hayashi T."/>
            <person name="Sahin N."/>
            <person name="Tani A."/>
        </authorList>
    </citation>
    <scope>NUCLEOTIDE SEQUENCE</scope>
    <source>
        <strain evidence="6">KCTC 52305</strain>
    </source>
</reference>
<accession>A0ABQ4QXN6</accession>
<gene>
    <name evidence="6" type="primary">hcaR_1</name>
    <name evidence="6" type="ORF">OPKNFCMD_2764</name>
</gene>
<dbReference type="Pfam" id="PF00126">
    <property type="entry name" value="HTH_1"/>
    <property type="match status" value="1"/>
</dbReference>
<dbReference type="PANTHER" id="PTHR30346:SF0">
    <property type="entry name" value="HCA OPERON TRANSCRIPTIONAL ACTIVATOR HCAR"/>
    <property type="match status" value="1"/>
</dbReference>
<dbReference type="Gene3D" id="1.10.10.10">
    <property type="entry name" value="Winged helix-like DNA-binding domain superfamily/Winged helix DNA-binding domain"/>
    <property type="match status" value="1"/>
</dbReference>
<evidence type="ECO:0000256" key="2">
    <source>
        <dbReference type="ARBA" id="ARBA00023015"/>
    </source>
</evidence>
<dbReference type="EMBL" id="BPQH01000008">
    <property type="protein sequence ID" value="GJD50028.1"/>
    <property type="molecule type" value="Genomic_DNA"/>
</dbReference>
<evidence type="ECO:0000256" key="3">
    <source>
        <dbReference type="ARBA" id="ARBA00023125"/>
    </source>
</evidence>
<dbReference type="PRINTS" id="PR00039">
    <property type="entry name" value="HTHLYSR"/>
</dbReference>
<evidence type="ECO:0000259" key="5">
    <source>
        <dbReference type="PROSITE" id="PS50931"/>
    </source>
</evidence>
<dbReference type="Pfam" id="PF03466">
    <property type="entry name" value="LysR_substrate"/>
    <property type="match status" value="1"/>
</dbReference>
<dbReference type="Proteomes" id="UP001055167">
    <property type="component" value="Unassembled WGS sequence"/>
</dbReference>
<dbReference type="SUPFAM" id="SSF53850">
    <property type="entry name" value="Periplasmic binding protein-like II"/>
    <property type="match status" value="1"/>
</dbReference>
<evidence type="ECO:0000256" key="1">
    <source>
        <dbReference type="ARBA" id="ARBA00009437"/>
    </source>
</evidence>
<keyword evidence="2" id="KW-0805">Transcription regulation</keyword>
<dbReference type="PANTHER" id="PTHR30346">
    <property type="entry name" value="TRANSCRIPTIONAL DUAL REGULATOR HCAR-RELATED"/>
    <property type="match status" value="1"/>
</dbReference>
<dbReference type="InterPro" id="IPR000847">
    <property type="entry name" value="LysR_HTH_N"/>
</dbReference>
<evidence type="ECO:0000313" key="7">
    <source>
        <dbReference type="Proteomes" id="UP001055167"/>
    </source>
</evidence>
<evidence type="ECO:0000313" key="6">
    <source>
        <dbReference type="EMBL" id="GJD50028.1"/>
    </source>
</evidence>